<dbReference type="SUPFAM" id="SSF52954">
    <property type="entry name" value="Class II aaRS ABD-related"/>
    <property type="match status" value="1"/>
</dbReference>
<dbReference type="EMBL" id="MHFR01000013">
    <property type="protein sequence ID" value="OGW99192.1"/>
    <property type="molecule type" value="Genomic_DNA"/>
</dbReference>
<dbReference type="InterPro" id="IPR006195">
    <property type="entry name" value="aa-tRNA-synth_II"/>
</dbReference>
<keyword evidence="8" id="KW-0067">ATP-binding</keyword>
<dbReference type="PIRSF" id="PIRSF001549">
    <property type="entry name" value="His-tRNA_synth"/>
    <property type="match status" value="1"/>
</dbReference>
<feature type="binding site" evidence="9">
    <location>
        <begin position="81"/>
        <end position="83"/>
    </location>
    <ligand>
        <name>L-histidine</name>
        <dbReference type="ChEBI" id="CHEBI:57595"/>
    </ligand>
</feature>
<feature type="domain" description="Aminoacyl-transfer RNA synthetases class-II family profile" evidence="10">
    <location>
        <begin position="23"/>
        <end position="313"/>
    </location>
</feature>
<comment type="subunit">
    <text evidence="2 8">Homodimer.</text>
</comment>
<proteinExistence type="inferred from homology"/>
<dbReference type="Pfam" id="PF13393">
    <property type="entry name" value="tRNA-synt_His"/>
    <property type="match status" value="1"/>
</dbReference>
<reference evidence="11 12" key="1">
    <citation type="journal article" date="2016" name="Nat. Commun.">
        <title>Thousands of microbial genomes shed light on interconnected biogeochemical processes in an aquifer system.</title>
        <authorList>
            <person name="Anantharaman K."/>
            <person name="Brown C.T."/>
            <person name="Hug L.A."/>
            <person name="Sharon I."/>
            <person name="Castelle C.J."/>
            <person name="Probst A.J."/>
            <person name="Thomas B.C."/>
            <person name="Singh A."/>
            <person name="Wilkins M.J."/>
            <person name="Karaoz U."/>
            <person name="Brodie E.L."/>
            <person name="Williams K.H."/>
            <person name="Hubbard S.S."/>
            <person name="Banfield J.F."/>
        </authorList>
    </citation>
    <scope>NUCLEOTIDE SEQUENCE [LARGE SCALE GENOMIC DNA]</scope>
</reference>
<dbReference type="InterPro" id="IPR004154">
    <property type="entry name" value="Anticodon-bd"/>
</dbReference>
<feature type="binding site" evidence="9">
    <location>
        <position position="131"/>
    </location>
    <ligand>
        <name>L-histidine</name>
        <dbReference type="ChEBI" id="CHEBI:57595"/>
    </ligand>
</feature>
<dbReference type="Proteomes" id="UP000178187">
    <property type="component" value="Unassembled WGS sequence"/>
</dbReference>
<accession>A0A1G1L206</accession>
<protein>
    <recommendedName>
        <fullName evidence="8">Histidine--tRNA ligase</fullName>
        <ecNumber evidence="8">6.1.1.21</ecNumber>
    </recommendedName>
    <alternativeName>
        <fullName evidence="8">Histidyl-tRNA synthetase</fullName>
        <shortName evidence="8">HisRS</shortName>
    </alternativeName>
</protein>
<dbReference type="InterPro" id="IPR004516">
    <property type="entry name" value="HisRS/HisZ"/>
</dbReference>
<dbReference type="GO" id="GO:0006427">
    <property type="term" value="P:histidyl-tRNA aminoacylation"/>
    <property type="evidence" value="ECO:0007669"/>
    <property type="project" value="UniProtKB-UniRule"/>
</dbReference>
<evidence type="ECO:0000313" key="12">
    <source>
        <dbReference type="Proteomes" id="UP000178187"/>
    </source>
</evidence>
<evidence type="ECO:0000259" key="10">
    <source>
        <dbReference type="PROSITE" id="PS50862"/>
    </source>
</evidence>
<feature type="binding site" evidence="9">
    <location>
        <position position="127"/>
    </location>
    <ligand>
        <name>L-histidine</name>
        <dbReference type="ChEBI" id="CHEBI:57595"/>
    </ligand>
</feature>
<evidence type="ECO:0000256" key="1">
    <source>
        <dbReference type="ARBA" id="ARBA00008226"/>
    </source>
</evidence>
<keyword evidence="5 8" id="KW-0648">Protein biosynthesis</keyword>
<feature type="binding site" evidence="9">
    <location>
        <position position="113"/>
    </location>
    <ligand>
        <name>L-histidine</name>
        <dbReference type="ChEBI" id="CHEBI:57595"/>
    </ligand>
</feature>
<evidence type="ECO:0000256" key="4">
    <source>
        <dbReference type="ARBA" id="ARBA00022741"/>
    </source>
</evidence>
<gene>
    <name evidence="8" type="primary">hisS</name>
    <name evidence="11" type="ORF">A3G33_10215</name>
</gene>
<organism evidence="11 12">
    <name type="scientific">Candidatus Danuiimicrobium aquiferis</name>
    <dbReference type="NCBI Taxonomy" id="1801832"/>
    <lineage>
        <taxon>Bacteria</taxon>
        <taxon>Pseudomonadati</taxon>
        <taxon>Candidatus Omnitrophota</taxon>
        <taxon>Candidatus Danuiimicrobium</taxon>
    </lineage>
</organism>
<evidence type="ECO:0000256" key="9">
    <source>
        <dbReference type="PIRSR" id="PIRSR001549-1"/>
    </source>
</evidence>
<dbReference type="PANTHER" id="PTHR43707">
    <property type="entry name" value="HISTIDYL-TRNA SYNTHETASE"/>
    <property type="match status" value="1"/>
</dbReference>
<dbReference type="Gene3D" id="3.40.50.800">
    <property type="entry name" value="Anticodon-binding domain"/>
    <property type="match status" value="1"/>
</dbReference>
<keyword evidence="6 8" id="KW-0030">Aminoacyl-tRNA synthetase</keyword>
<dbReference type="GO" id="GO:0005737">
    <property type="term" value="C:cytoplasm"/>
    <property type="evidence" value="ECO:0007669"/>
    <property type="project" value="UniProtKB-SubCell"/>
</dbReference>
<name>A0A1G1L206_9BACT</name>
<dbReference type="InterPro" id="IPR041715">
    <property type="entry name" value="HisRS-like_core"/>
</dbReference>
<dbReference type="Gene3D" id="3.30.930.10">
    <property type="entry name" value="Bira Bifunctional Protein, Domain 2"/>
    <property type="match status" value="1"/>
</dbReference>
<evidence type="ECO:0000256" key="8">
    <source>
        <dbReference type="HAMAP-Rule" id="MF_00127"/>
    </source>
</evidence>
<dbReference type="EC" id="6.1.1.21" evidence="8"/>
<keyword evidence="4 8" id="KW-0547">Nucleotide-binding</keyword>
<dbReference type="Pfam" id="PF03129">
    <property type="entry name" value="HGTP_anticodon"/>
    <property type="match status" value="1"/>
</dbReference>
<dbReference type="SUPFAM" id="SSF55681">
    <property type="entry name" value="Class II aaRS and biotin synthetases"/>
    <property type="match status" value="1"/>
</dbReference>
<dbReference type="NCBIfam" id="TIGR00442">
    <property type="entry name" value="hisS"/>
    <property type="match status" value="1"/>
</dbReference>
<keyword evidence="8" id="KW-0963">Cytoplasm</keyword>
<dbReference type="InterPro" id="IPR015807">
    <property type="entry name" value="His-tRNA-ligase"/>
</dbReference>
<comment type="subcellular location">
    <subcellularLocation>
        <location evidence="8">Cytoplasm</location>
    </subcellularLocation>
</comment>
<evidence type="ECO:0000313" key="11">
    <source>
        <dbReference type="EMBL" id="OGW99192.1"/>
    </source>
</evidence>
<evidence type="ECO:0000256" key="2">
    <source>
        <dbReference type="ARBA" id="ARBA00011738"/>
    </source>
</evidence>
<dbReference type="HAMAP" id="MF_00127">
    <property type="entry name" value="His_tRNA_synth"/>
    <property type="match status" value="1"/>
</dbReference>
<dbReference type="CDD" id="cd00773">
    <property type="entry name" value="HisRS-like_core"/>
    <property type="match status" value="1"/>
</dbReference>
<evidence type="ECO:0000256" key="5">
    <source>
        <dbReference type="ARBA" id="ARBA00022917"/>
    </source>
</evidence>
<evidence type="ECO:0000256" key="3">
    <source>
        <dbReference type="ARBA" id="ARBA00022598"/>
    </source>
</evidence>
<dbReference type="AlphaFoldDB" id="A0A1G1L206"/>
<dbReference type="PANTHER" id="PTHR43707:SF1">
    <property type="entry name" value="HISTIDINE--TRNA LIGASE, MITOCHONDRIAL-RELATED"/>
    <property type="match status" value="1"/>
</dbReference>
<sequence length="421" mass="47586">MKFQSLKGMDDIVSPEIEKWQVLEERTRRFFEAHGFREIRTPILELSGLFVRSIGEASDIIHKEMYSFEDRGGRQISLRPEMTASVVRSALEHQLVRPDSEPMQVYYLGPMFRAERPQAGRKRQFHQIGVEMLNTTSGASDAELILAAKNYLEWLGVKEFLIKLNHLGSESDREQFAKNLKEYFENASANLCEDCKYRLTRNVLRIFDCKNEACQSVIEKAPEPKLSKEANDDFSVIRSILETEKVCFQYSPRLVRGLDYYTGLVFEVTAKGLGAQDAVLAGGRYDGLISDLGGPRLGANGFSIGVERLLLVLEHAGIHLEKIALADTIYVAVLDETSKYRLFARKINQALVDCGKRVRMSMQKSSLGSHLKRANKIGAAFTIIVGEDELSAGEVTIKKMDTGDQKRLKPEELLQYFLTTK</sequence>
<dbReference type="InterPro" id="IPR036621">
    <property type="entry name" value="Anticodon-bd_dom_sf"/>
</dbReference>
<dbReference type="InterPro" id="IPR045864">
    <property type="entry name" value="aa-tRNA-synth_II/BPL/LPL"/>
</dbReference>
<comment type="similarity">
    <text evidence="1 8">Belongs to the class-II aminoacyl-tRNA synthetase family.</text>
</comment>
<dbReference type="PROSITE" id="PS50862">
    <property type="entry name" value="AA_TRNA_LIGASE_II"/>
    <property type="match status" value="1"/>
</dbReference>
<feature type="binding site" evidence="9">
    <location>
        <position position="256"/>
    </location>
    <ligand>
        <name>L-histidine</name>
        <dbReference type="ChEBI" id="CHEBI:57595"/>
    </ligand>
</feature>
<comment type="caution">
    <text evidence="11">The sequence shown here is derived from an EMBL/GenBank/DDBJ whole genome shotgun (WGS) entry which is preliminary data.</text>
</comment>
<comment type="catalytic activity">
    <reaction evidence="7 8">
        <text>tRNA(His) + L-histidine + ATP = L-histidyl-tRNA(His) + AMP + diphosphate + H(+)</text>
        <dbReference type="Rhea" id="RHEA:17313"/>
        <dbReference type="Rhea" id="RHEA-COMP:9665"/>
        <dbReference type="Rhea" id="RHEA-COMP:9689"/>
        <dbReference type="ChEBI" id="CHEBI:15378"/>
        <dbReference type="ChEBI" id="CHEBI:30616"/>
        <dbReference type="ChEBI" id="CHEBI:33019"/>
        <dbReference type="ChEBI" id="CHEBI:57595"/>
        <dbReference type="ChEBI" id="CHEBI:78442"/>
        <dbReference type="ChEBI" id="CHEBI:78527"/>
        <dbReference type="ChEBI" id="CHEBI:456215"/>
        <dbReference type="EC" id="6.1.1.21"/>
    </reaction>
</comment>
<keyword evidence="3 8" id="KW-0436">Ligase</keyword>
<dbReference type="GO" id="GO:0005524">
    <property type="term" value="F:ATP binding"/>
    <property type="evidence" value="ECO:0007669"/>
    <property type="project" value="UniProtKB-UniRule"/>
</dbReference>
<dbReference type="GO" id="GO:0004821">
    <property type="term" value="F:histidine-tRNA ligase activity"/>
    <property type="evidence" value="ECO:0007669"/>
    <property type="project" value="UniProtKB-UniRule"/>
</dbReference>
<evidence type="ECO:0000256" key="6">
    <source>
        <dbReference type="ARBA" id="ARBA00023146"/>
    </source>
</evidence>
<feature type="binding site" evidence="9">
    <location>
        <begin position="260"/>
        <end position="261"/>
    </location>
    <ligand>
        <name>L-histidine</name>
        <dbReference type="ChEBI" id="CHEBI:57595"/>
    </ligand>
</feature>
<evidence type="ECO:0000256" key="7">
    <source>
        <dbReference type="ARBA" id="ARBA00047639"/>
    </source>
</evidence>